<evidence type="ECO:0000256" key="3">
    <source>
        <dbReference type="ARBA" id="ARBA00022679"/>
    </source>
</evidence>
<dbReference type="GO" id="GO:0016567">
    <property type="term" value="P:protein ubiquitination"/>
    <property type="evidence" value="ECO:0007669"/>
    <property type="project" value="InterPro"/>
</dbReference>
<dbReference type="STRING" id="329046.A0A1Y2CF40"/>
<dbReference type="InterPro" id="IPR013083">
    <property type="entry name" value="Znf_RING/FYVE/PHD"/>
</dbReference>
<dbReference type="CDD" id="cd20335">
    <property type="entry name" value="BRcat_RBR"/>
    <property type="match status" value="1"/>
</dbReference>
<evidence type="ECO:0000256" key="6">
    <source>
        <dbReference type="ARBA" id="ARBA00022771"/>
    </source>
</evidence>
<dbReference type="Gene3D" id="1.20.120.1750">
    <property type="match status" value="1"/>
</dbReference>
<feature type="domain" description="RING-type" evidence="11">
    <location>
        <begin position="122"/>
        <end position="171"/>
    </location>
</feature>
<evidence type="ECO:0000256" key="9">
    <source>
        <dbReference type="PROSITE-ProRule" id="PRU00175"/>
    </source>
</evidence>
<dbReference type="EMBL" id="MCGO01000019">
    <property type="protein sequence ID" value="ORY45642.1"/>
    <property type="molecule type" value="Genomic_DNA"/>
</dbReference>
<evidence type="ECO:0000256" key="7">
    <source>
        <dbReference type="ARBA" id="ARBA00022786"/>
    </source>
</evidence>
<evidence type="ECO:0000259" key="11">
    <source>
        <dbReference type="PROSITE" id="PS50089"/>
    </source>
</evidence>
<dbReference type="Pfam" id="PF13639">
    <property type="entry name" value="zf-RING_2"/>
    <property type="match status" value="1"/>
</dbReference>
<dbReference type="Proteomes" id="UP000193642">
    <property type="component" value="Unassembled WGS sequence"/>
</dbReference>
<evidence type="ECO:0000256" key="8">
    <source>
        <dbReference type="ARBA" id="ARBA00022833"/>
    </source>
</evidence>
<feature type="compositionally biased region" description="Polar residues" evidence="10">
    <location>
        <begin position="1"/>
        <end position="14"/>
    </location>
</feature>
<dbReference type="PROSITE" id="PS51873">
    <property type="entry name" value="TRIAD"/>
    <property type="match status" value="1"/>
</dbReference>
<keyword evidence="8" id="KW-0862">Zinc</keyword>
<dbReference type="SMART" id="SM00647">
    <property type="entry name" value="IBR"/>
    <property type="match status" value="2"/>
</dbReference>
<dbReference type="InterPro" id="IPR001841">
    <property type="entry name" value="Znf_RING"/>
</dbReference>
<feature type="domain" description="RING-type" evidence="12">
    <location>
        <begin position="118"/>
        <end position="400"/>
    </location>
</feature>
<dbReference type="Gene3D" id="3.30.40.10">
    <property type="entry name" value="Zinc/RING finger domain, C3HC4 (zinc finger)"/>
    <property type="match status" value="1"/>
</dbReference>
<dbReference type="EC" id="2.3.2.31" evidence="2"/>
<dbReference type="Pfam" id="PF26200">
    <property type="entry name" value="Rcat_RNF216"/>
    <property type="match status" value="1"/>
</dbReference>
<keyword evidence="6 9" id="KW-0863">Zinc-finger</keyword>
<evidence type="ECO:0000313" key="14">
    <source>
        <dbReference type="Proteomes" id="UP000193642"/>
    </source>
</evidence>
<proteinExistence type="predicted"/>
<dbReference type="SUPFAM" id="SSF57850">
    <property type="entry name" value="RING/U-box"/>
    <property type="match status" value="3"/>
</dbReference>
<evidence type="ECO:0000256" key="1">
    <source>
        <dbReference type="ARBA" id="ARBA00001798"/>
    </source>
</evidence>
<dbReference type="InterPro" id="IPR017907">
    <property type="entry name" value="Znf_RING_CS"/>
</dbReference>
<dbReference type="GO" id="GO:0008270">
    <property type="term" value="F:zinc ion binding"/>
    <property type="evidence" value="ECO:0007669"/>
    <property type="project" value="UniProtKB-KW"/>
</dbReference>
<protein>
    <recommendedName>
        <fullName evidence="2">RBR-type E3 ubiquitin transferase</fullName>
        <ecNumber evidence="2">2.3.2.31</ecNumber>
    </recommendedName>
</protein>
<keyword evidence="5" id="KW-0677">Repeat</keyword>
<name>A0A1Y2CF40_9FUNG</name>
<organism evidence="13 14">
    <name type="scientific">Rhizoclosmatium globosum</name>
    <dbReference type="NCBI Taxonomy" id="329046"/>
    <lineage>
        <taxon>Eukaryota</taxon>
        <taxon>Fungi</taxon>
        <taxon>Fungi incertae sedis</taxon>
        <taxon>Chytridiomycota</taxon>
        <taxon>Chytridiomycota incertae sedis</taxon>
        <taxon>Chytridiomycetes</taxon>
        <taxon>Chytridiales</taxon>
        <taxon>Chytriomycetaceae</taxon>
        <taxon>Rhizoclosmatium</taxon>
    </lineage>
</organism>
<dbReference type="Pfam" id="PF01485">
    <property type="entry name" value="IBR"/>
    <property type="match status" value="1"/>
</dbReference>
<keyword evidence="7" id="KW-0833">Ubl conjugation pathway</keyword>
<evidence type="ECO:0000313" key="13">
    <source>
        <dbReference type="EMBL" id="ORY45642.1"/>
    </source>
</evidence>
<keyword evidence="14" id="KW-1185">Reference proteome</keyword>
<dbReference type="PROSITE" id="PS50089">
    <property type="entry name" value="ZF_RING_2"/>
    <property type="match status" value="1"/>
</dbReference>
<evidence type="ECO:0000256" key="5">
    <source>
        <dbReference type="ARBA" id="ARBA00022737"/>
    </source>
</evidence>
<dbReference type="PROSITE" id="PS00518">
    <property type="entry name" value="ZF_RING_1"/>
    <property type="match status" value="1"/>
</dbReference>
<evidence type="ECO:0000256" key="10">
    <source>
        <dbReference type="SAM" id="MobiDB-lite"/>
    </source>
</evidence>
<dbReference type="InterPro" id="IPR031127">
    <property type="entry name" value="E3_UB_ligase_RBR"/>
</dbReference>
<comment type="catalytic activity">
    <reaction evidence="1">
        <text>[E2 ubiquitin-conjugating enzyme]-S-ubiquitinyl-L-cysteine + [acceptor protein]-L-lysine = [E2 ubiquitin-conjugating enzyme]-L-cysteine + [acceptor protein]-N(6)-ubiquitinyl-L-lysine.</text>
        <dbReference type="EC" id="2.3.2.31"/>
    </reaction>
</comment>
<dbReference type="GO" id="GO:0061630">
    <property type="term" value="F:ubiquitin protein ligase activity"/>
    <property type="evidence" value="ECO:0007669"/>
    <property type="project" value="UniProtKB-EC"/>
</dbReference>
<feature type="region of interest" description="Disordered" evidence="10">
    <location>
        <begin position="1"/>
        <end position="21"/>
    </location>
</feature>
<dbReference type="OrthoDB" id="1431934at2759"/>
<keyword evidence="3" id="KW-0808">Transferase</keyword>
<dbReference type="InterPro" id="IPR044066">
    <property type="entry name" value="TRIAD_supradom"/>
</dbReference>
<keyword evidence="4" id="KW-0479">Metal-binding</keyword>
<evidence type="ECO:0000256" key="4">
    <source>
        <dbReference type="ARBA" id="ARBA00022723"/>
    </source>
</evidence>
<comment type="caution">
    <text evidence="13">The sequence shown here is derived from an EMBL/GenBank/DDBJ whole genome shotgun (WGS) entry which is preliminary data.</text>
</comment>
<accession>A0A1Y2CF40</accession>
<dbReference type="PANTHER" id="PTHR11685">
    <property type="entry name" value="RBR FAMILY RING FINGER AND IBR DOMAIN-CONTAINING"/>
    <property type="match status" value="1"/>
</dbReference>
<reference evidence="13 14" key="1">
    <citation type="submission" date="2016-07" db="EMBL/GenBank/DDBJ databases">
        <title>Pervasive Adenine N6-methylation of Active Genes in Fungi.</title>
        <authorList>
            <consortium name="DOE Joint Genome Institute"/>
            <person name="Mondo S.J."/>
            <person name="Dannebaum R.O."/>
            <person name="Kuo R.C."/>
            <person name="Labutti K."/>
            <person name="Haridas S."/>
            <person name="Kuo A."/>
            <person name="Salamov A."/>
            <person name="Ahrendt S.R."/>
            <person name="Lipzen A."/>
            <person name="Sullivan W."/>
            <person name="Andreopoulos W.B."/>
            <person name="Clum A."/>
            <person name="Lindquist E."/>
            <person name="Daum C."/>
            <person name="Ramamoorthy G.K."/>
            <person name="Gryganskyi A."/>
            <person name="Culley D."/>
            <person name="Magnuson J.K."/>
            <person name="James T.Y."/>
            <person name="O'Malley M.A."/>
            <person name="Stajich J.E."/>
            <person name="Spatafora J.W."/>
            <person name="Visel A."/>
            <person name="Grigoriev I.V."/>
        </authorList>
    </citation>
    <scope>NUCLEOTIDE SEQUENCE [LARGE SCALE GENOMIC DNA]</scope>
    <source>
        <strain evidence="13 14">JEL800</strain>
    </source>
</reference>
<dbReference type="AlphaFoldDB" id="A0A1Y2CF40"/>
<dbReference type="InterPro" id="IPR002867">
    <property type="entry name" value="IBR_dom"/>
</dbReference>
<evidence type="ECO:0000259" key="12">
    <source>
        <dbReference type="PROSITE" id="PS51873"/>
    </source>
</evidence>
<gene>
    <name evidence="13" type="ORF">BCR33DRAFT_784395</name>
</gene>
<evidence type="ECO:0000256" key="2">
    <source>
        <dbReference type="ARBA" id="ARBA00012251"/>
    </source>
</evidence>
<dbReference type="SMART" id="SM00184">
    <property type="entry name" value="RING"/>
    <property type="match status" value="1"/>
</dbReference>
<sequence length="403" mass="46285">MGVTQSLQQRNEPQNKPPRPAIFKPVLATENELTQIDTTIQTAVQTSMLNDIEIPQEPLSWKVSDDASLQYLHHVWTSDWFQSSTSSSICQNNIPSPELHTDNNDDDILPHAQQDSIITFACKICLDDEVRIDEAFPIPLCGHTFCRTCARELILSHIQSLDVPIGCPLCRMELAEIAERRDEGVIEEPVERGAGIKGIGRRIQQRIREILVQRFWKRDEAEGDNEIGDDGWNQVPEIDFAIAATVLTEPEMVQFERVLFLKAVNTDHNFQHCPNPKCEGIVYNDDPDVTTMRCTTCDTNVCWKCKTETAHEGMTCERYQQLNRMNGGSREHMQFEELVVNKKWKRCPKCGVVTHKEEGCNKMACELCKAFWCFVCGKTLSKKRPYLHFTKRWSKCYNKLFQD</sequence>